<dbReference type="RefSeq" id="WP_377564074.1">
    <property type="nucleotide sequence ID" value="NZ_JBHTJZ010000011.1"/>
</dbReference>
<gene>
    <name evidence="2" type="ORF">ACFQ2I_10455</name>
</gene>
<feature type="domain" description="Fibronectin type-III" evidence="1">
    <location>
        <begin position="435"/>
        <end position="528"/>
    </location>
</feature>
<organism evidence="2 3">
    <name type="scientific">Paenibacillus chungangensis</name>
    <dbReference type="NCBI Taxonomy" id="696535"/>
    <lineage>
        <taxon>Bacteria</taxon>
        <taxon>Bacillati</taxon>
        <taxon>Bacillota</taxon>
        <taxon>Bacilli</taxon>
        <taxon>Bacillales</taxon>
        <taxon>Paenibacillaceae</taxon>
        <taxon>Paenibacillus</taxon>
    </lineage>
</organism>
<dbReference type="Proteomes" id="UP001596989">
    <property type="component" value="Unassembled WGS sequence"/>
</dbReference>
<protein>
    <recommendedName>
        <fullName evidence="1">Fibronectin type-III domain-containing protein</fullName>
    </recommendedName>
</protein>
<proteinExistence type="predicted"/>
<dbReference type="SUPFAM" id="SSF49265">
    <property type="entry name" value="Fibronectin type III"/>
    <property type="match status" value="1"/>
</dbReference>
<sequence length="634" mass="68525">MRISDDSVSQYSVFRALPGSMEKVSMSVDVLSQPAKTVELGLKDASLTPVRLYLQSNGALQYYDGAFHDTGLTYDTGGWNRVRVDLDLAEGAFWLSVNGGSAVRIAIAASVRPVSVNDMYIRSGGSLKDYDIYIDNWSVSRVLGIPQPFQTLLPAEGAEDVPLIATLQWEQSADTESYTVAVSKQPDMSSPVWELAAGSSLSVTVPELDAGTWFYWRVTASNALGNAETAIASFRTESAPIVLRPVVELERNGFEETGLGFVPGGFRLAPAGTMLVGVSNEHAFEGSLSLKVEDDSAAQYSVFRALPDAMEAVSVGMSVYSPSGKTVEIGLKDAGLTPVRLYLQPNGLVQYYDGAYHTLNGLPYDPAVWTDVRIDLDLAEAKFRVTLNGTAQAEVAIVPGVLPAYVDDMYVRSGGSASGYSFYVDNWTVSRFLGMPQPFQLIWPAAGMRDVALEPVIAWNESVDAAEYTLLLSEQQDFTGAVTYAAGTLTSFVLHKLQPETGYYAKVVASNQYGMQETSPIYFEIAPDRAFTVKSVELTSLLNGTVVTLADNEPVLRLKAELAAHLNGAGTIVMAVYNRAGGLAHTVYWDKAAETYDALSASVTLTPSDIGHIDVFVAASRSDWTPLSNVWRVE</sequence>
<dbReference type="InterPro" id="IPR003961">
    <property type="entry name" value="FN3_dom"/>
</dbReference>
<accession>A0ABW3HQQ7</accession>
<keyword evidence="3" id="KW-1185">Reference proteome</keyword>
<evidence type="ECO:0000313" key="2">
    <source>
        <dbReference type="EMBL" id="MFD0959811.1"/>
    </source>
</evidence>
<dbReference type="InterPro" id="IPR013783">
    <property type="entry name" value="Ig-like_fold"/>
</dbReference>
<evidence type="ECO:0000259" key="1">
    <source>
        <dbReference type="PROSITE" id="PS50853"/>
    </source>
</evidence>
<feature type="domain" description="Fibronectin type-III" evidence="1">
    <location>
        <begin position="145"/>
        <end position="239"/>
    </location>
</feature>
<dbReference type="InterPro" id="IPR036116">
    <property type="entry name" value="FN3_sf"/>
</dbReference>
<reference evidence="3" key="1">
    <citation type="journal article" date="2019" name="Int. J. Syst. Evol. Microbiol.">
        <title>The Global Catalogue of Microorganisms (GCM) 10K type strain sequencing project: providing services to taxonomists for standard genome sequencing and annotation.</title>
        <authorList>
            <consortium name="The Broad Institute Genomics Platform"/>
            <consortium name="The Broad Institute Genome Sequencing Center for Infectious Disease"/>
            <person name="Wu L."/>
            <person name="Ma J."/>
        </authorList>
    </citation>
    <scope>NUCLEOTIDE SEQUENCE [LARGE SCALE GENOMIC DNA]</scope>
    <source>
        <strain evidence="3">CCUG 59129</strain>
    </source>
</reference>
<name>A0ABW3HQQ7_9BACL</name>
<comment type="caution">
    <text evidence="2">The sequence shown here is derived from an EMBL/GenBank/DDBJ whole genome shotgun (WGS) entry which is preliminary data.</text>
</comment>
<dbReference type="PROSITE" id="PS50853">
    <property type="entry name" value="FN3"/>
    <property type="match status" value="2"/>
</dbReference>
<evidence type="ECO:0000313" key="3">
    <source>
        <dbReference type="Proteomes" id="UP001596989"/>
    </source>
</evidence>
<dbReference type="EMBL" id="JBHTJZ010000011">
    <property type="protein sequence ID" value="MFD0959811.1"/>
    <property type="molecule type" value="Genomic_DNA"/>
</dbReference>
<dbReference type="Gene3D" id="2.60.40.10">
    <property type="entry name" value="Immunoglobulins"/>
    <property type="match status" value="2"/>
</dbReference>